<dbReference type="EMBL" id="CALNXJ010000020">
    <property type="protein sequence ID" value="CAH3124026.1"/>
    <property type="molecule type" value="Genomic_DNA"/>
</dbReference>
<evidence type="ECO:0000313" key="2">
    <source>
        <dbReference type="EMBL" id="CAH3124026.1"/>
    </source>
</evidence>
<proteinExistence type="predicted"/>
<keyword evidence="3" id="KW-1185">Reference proteome</keyword>
<dbReference type="Gene3D" id="1.10.150.130">
    <property type="match status" value="1"/>
</dbReference>
<organism evidence="2 3">
    <name type="scientific">Pocillopora meandrina</name>
    <dbReference type="NCBI Taxonomy" id="46732"/>
    <lineage>
        <taxon>Eukaryota</taxon>
        <taxon>Metazoa</taxon>
        <taxon>Cnidaria</taxon>
        <taxon>Anthozoa</taxon>
        <taxon>Hexacorallia</taxon>
        <taxon>Scleractinia</taxon>
        <taxon>Astrocoeniina</taxon>
        <taxon>Pocilloporidae</taxon>
        <taxon>Pocillopora</taxon>
    </lineage>
</organism>
<comment type="caution">
    <text evidence="2">The sequence shown here is derived from an EMBL/GenBank/DDBJ whole genome shotgun (WGS) entry which is preliminary data.</text>
</comment>
<dbReference type="AlphaFoldDB" id="A0AAU9WST2"/>
<gene>
    <name evidence="2" type="ORF">PMEA_00011688</name>
</gene>
<keyword evidence="1" id="KW-0238">DNA-binding</keyword>
<name>A0AAU9WST2_9CNID</name>
<evidence type="ECO:0000256" key="1">
    <source>
        <dbReference type="ARBA" id="ARBA00023125"/>
    </source>
</evidence>
<evidence type="ECO:0000313" key="3">
    <source>
        <dbReference type="Proteomes" id="UP001159428"/>
    </source>
</evidence>
<sequence length="276" mass="31759">MLFSFVPLRLPVAIPSLCRLSGFHKCDLQYHFRQIQIFALLAATKRNYQSIWNTYLKFCHFYCLPPFPAVPATIATFANLVSFSVKSHHTINNYLSFRRHSRQTDCETFRKVDGPHHSSQSSTHTIHPAPIRRPSWLLHILSHSKFGSSFTYYLLRLESTFQNQHHIQQFRRRYYHYKKKTHQAGDTTLIVPVPRIPGSLLCSTFAFHSLLRTAPVPTLILSSLLFPPRTNLPASLPRALTTVLYIWLPSSLWTLETTQGIVCITAVLHSPFSLES</sequence>
<accession>A0AAU9WST2</accession>
<reference evidence="2 3" key="1">
    <citation type="submission" date="2022-05" db="EMBL/GenBank/DDBJ databases">
        <authorList>
            <consortium name="Genoscope - CEA"/>
            <person name="William W."/>
        </authorList>
    </citation>
    <scope>NUCLEOTIDE SEQUENCE [LARGE SCALE GENOMIC DNA]</scope>
</reference>
<protein>
    <submittedName>
        <fullName evidence="2">Uncharacterized protein</fullName>
    </submittedName>
</protein>
<dbReference type="GO" id="GO:0003677">
    <property type="term" value="F:DNA binding"/>
    <property type="evidence" value="ECO:0007669"/>
    <property type="project" value="UniProtKB-KW"/>
</dbReference>
<dbReference type="Proteomes" id="UP001159428">
    <property type="component" value="Unassembled WGS sequence"/>
</dbReference>
<dbReference type="InterPro" id="IPR010998">
    <property type="entry name" value="Integrase_recombinase_N"/>
</dbReference>